<name>A0A6I3KPV7_9NOCA</name>
<feature type="domain" description="EF-hand" evidence="3">
    <location>
        <begin position="18"/>
        <end position="53"/>
    </location>
</feature>
<keyword evidence="1" id="KW-0677">Repeat</keyword>
<comment type="caution">
    <text evidence="4">The sequence shown here is derived from an EMBL/GenBank/DDBJ whole genome shotgun (WGS) entry which is preliminary data.</text>
</comment>
<dbReference type="InterPro" id="IPR018247">
    <property type="entry name" value="EF_Hand_1_Ca_BS"/>
</dbReference>
<reference evidence="4 5" key="1">
    <citation type="submission" date="2019-11" db="EMBL/GenBank/DDBJ databases">
        <title>Nocardia sp. nov. CT2-14 isolated from soil.</title>
        <authorList>
            <person name="Kanchanasin P."/>
            <person name="Tanasupawat S."/>
            <person name="Yuki M."/>
            <person name="Kudo T."/>
        </authorList>
    </citation>
    <scope>NUCLEOTIDE SEQUENCE [LARGE SCALE GENOMIC DNA]</scope>
    <source>
        <strain evidence="4 5">CT2-14</strain>
    </source>
</reference>
<dbReference type="PROSITE" id="PS00018">
    <property type="entry name" value="EF_HAND_1"/>
    <property type="match status" value="2"/>
</dbReference>
<keyword evidence="4" id="KW-0418">Kinase</keyword>
<dbReference type="GO" id="GO:0016301">
    <property type="term" value="F:kinase activity"/>
    <property type="evidence" value="ECO:0007669"/>
    <property type="project" value="UniProtKB-KW"/>
</dbReference>
<keyword evidence="4" id="KW-0808">Transferase</keyword>
<dbReference type="SMART" id="SM00054">
    <property type="entry name" value="EFh"/>
    <property type="match status" value="3"/>
</dbReference>
<dbReference type="PROSITE" id="PS50222">
    <property type="entry name" value="EF_HAND_2"/>
    <property type="match status" value="3"/>
</dbReference>
<evidence type="ECO:0000256" key="1">
    <source>
        <dbReference type="ARBA" id="ARBA00022737"/>
    </source>
</evidence>
<dbReference type="PANTHER" id="PTHR23050">
    <property type="entry name" value="CALCIUM BINDING PROTEIN"/>
    <property type="match status" value="1"/>
</dbReference>
<evidence type="ECO:0000256" key="2">
    <source>
        <dbReference type="ARBA" id="ARBA00022837"/>
    </source>
</evidence>
<proteinExistence type="predicted"/>
<dbReference type="SUPFAM" id="SSF47473">
    <property type="entry name" value="EF-hand"/>
    <property type="match status" value="1"/>
</dbReference>
<sequence>MRSNSLRSTLSIHRGAPVASEQPADTFDLWDQDGDGLISADDILAGITALGLDIDADAVERLVAAADTDGDWLISRAEFEAARLGRDPEIVDADAAFETFDVNRNELIELDELESLLRTCPNLTDESAETLLAAADLDGDGFLSRAEFTALLARLAE</sequence>
<dbReference type="EMBL" id="WMBB01000001">
    <property type="protein sequence ID" value="MTE11437.1"/>
    <property type="molecule type" value="Genomic_DNA"/>
</dbReference>
<organism evidence="4 5">
    <name type="scientific">Nocardia aurantiaca</name>
    <dbReference type="NCBI Taxonomy" id="2675850"/>
    <lineage>
        <taxon>Bacteria</taxon>
        <taxon>Bacillati</taxon>
        <taxon>Actinomycetota</taxon>
        <taxon>Actinomycetes</taxon>
        <taxon>Mycobacteriales</taxon>
        <taxon>Nocardiaceae</taxon>
        <taxon>Nocardia</taxon>
    </lineage>
</organism>
<dbReference type="InterPro" id="IPR050145">
    <property type="entry name" value="Centrin_CML-like"/>
</dbReference>
<evidence type="ECO:0000313" key="4">
    <source>
        <dbReference type="EMBL" id="MTE11437.1"/>
    </source>
</evidence>
<keyword evidence="2" id="KW-0106">Calcium</keyword>
<protein>
    <submittedName>
        <fullName evidence="4">Histidine kinase</fullName>
    </submittedName>
</protein>
<dbReference type="InterPro" id="IPR011992">
    <property type="entry name" value="EF-hand-dom_pair"/>
</dbReference>
<feature type="domain" description="EF-hand" evidence="3">
    <location>
        <begin position="88"/>
        <end position="123"/>
    </location>
</feature>
<dbReference type="CDD" id="cd00051">
    <property type="entry name" value="EFh"/>
    <property type="match status" value="1"/>
</dbReference>
<accession>A0A6I3KPV7</accession>
<dbReference type="InterPro" id="IPR002048">
    <property type="entry name" value="EF_hand_dom"/>
</dbReference>
<dbReference type="GO" id="GO:0005509">
    <property type="term" value="F:calcium ion binding"/>
    <property type="evidence" value="ECO:0007669"/>
    <property type="project" value="InterPro"/>
</dbReference>
<dbReference type="Proteomes" id="UP000432464">
    <property type="component" value="Unassembled WGS sequence"/>
</dbReference>
<feature type="domain" description="EF-hand" evidence="3">
    <location>
        <begin position="125"/>
        <end position="157"/>
    </location>
</feature>
<dbReference type="Gene3D" id="1.10.238.10">
    <property type="entry name" value="EF-hand"/>
    <property type="match status" value="2"/>
</dbReference>
<gene>
    <name evidence="4" type="ORF">GLP40_01350</name>
</gene>
<evidence type="ECO:0000259" key="3">
    <source>
        <dbReference type="PROSITE" id="PS50222"/>
    </source>
</evidence>
<dbReference type="AlphaFoldDB" id="A0A6I3KPV7"/>
<dbReference type="Pfam" id="PF13499">
    <property type="entry name" value="EF-hand_7"/>
    <property type="match status" value="2"/>
</dbReference>
<evidence type="ECO:0000313" key="5">
    <source>
        <dbReference type="Proteomes" id="UP000432464"/>
    </source>
</evidence>
<keyword evidence="5" id="KW-1185">Reference proteome</keyword>